<feature type="region of interest" description="Disordered" evidence="1">
    <location>
        <begin position="255"/>
        <end position="285"/>
    </location>
</feature>
<dbReference type="Gene3D" id="2.60.120.200">
    <property type="match status" value="1"/>
</dbReference>
<dbReference type="Gene3D" id="2.60.40.10">
    <property type="entry name" value="Immunoglobulins"/>
    <property type="match status" value="1"/>
</dbReference>
<name>A0A538TWE8_UNCEI</name>
<organism evidence="4 5">
    <name type="scientific">Eiseniibacteriota bacterium</name>
    <dbReference type="NCBI Taxonomy" id="2212470"/>
    <lineage>
        <taxon>Bacteria</taxon>
        <taxon>Candidatus Eiseniibacteriota</taxon>
    </lineage>
</organism>
<dbReference type="AlphaFoldDB" id="A0A538TWE8"/>
<keyword evidence="2" id="KW-0732">Signal</keyword>
<comment type="caution">
    <text evidence="4">The sequence shown here is derived from an EMBL/GenBank/DDBJ whole genome shotgun (WGS) entry which is preliminary data.</text>
</comment>
<dbReference type="Proteomes" id="UP000316609">
    <property type="component" value="Unassembled WGS sequence"/>
</dbReference>
<dbReference type="InterPro" id="IPR036116">
    <property type="entry name" value="FN3_sf"/>
</dbReference>
<evidence type="ECO:0000259" key="3">
    <source>
        <dbReference type="PROSITE" id="PS50853"/>
    </source>
</evidence>
<sequence>MFNPSRFVSAALLGMAGALSLARPAAAQTGLQFNGSTQYVRSATPGLTASQFTVELWFRRDGTGTGASTGSGGLSGAFPLVAKGAAQAEDNVSDLNYFLGISSTNTLCADFEHFVAAGNSPNHPLTAATGTINVGTWYHGALTYDGPASSTNTYVAIATTLQTNGTSTAGFFNGAIDEVRIWNVARSQCDIIGSMTQELTSGSGLIARWGLNEGSGTTAVNSSGTPNGELRPTATPPLWVTPGSPFTDPIAPTGLAASAPNPNQGHLTWGDAGGESGYQVERSSTGPGSGFATLATLAANATSYEDFTVSPSTTYWYRVAGTGACNPSYSNVSSATTPLEPCNALSFNTGTTGGYVTFGAAPGLDASAFTVETWFMRTGAGAVTSTGAGGSSALGLTNVVPLVAKGRGEGDGGQIDCNYFLGIQNTPSVVLAADYEHDATSNNNHAIIGTTVLQNARST</sequence>
<dbReference type="Pfam" id="PF13385">
    <property type="entry name" value="Laminin_G_3"/>
    <property type="match status" value="1"/>
</dbReference>
<reference evidence="4 5" key="1">
    <citation type="journal article" date="2019" name="Nat. Microbiol.">
        <title>Mediterranean grassland soil C-N compound turnover is dependent on rainfall and depth, and is mediated by genomically divergent microorganisms.</title>
        <authorList>
            <person name="Diamond S."/>
            <person name="Andeer P.F."/>
            <person name="Li Z."/>
            <person name="Crits-Christoph A."/>
            <person name="Burstein D."/>
            <person name="Anantharaman K."/>
            <person name="Lane K.R."/>
            <person name="Thomas B.C."/>
            <person name="Pan C."/>
            <person name="Northen T.R."/>
            <person name="Banfield J.F."/>
        </authorList>
    </citation>
    <scope>NUCLEOTIDE SEQUENCE [LARGE SCALE GENOMIC DNA]</scope>
    <source>
        <strain evidence="4">WS_8</strain>
    </source>
</reference>
<proteinExistence type="predicted"/>
<feature type="domain" description="Fibronectin type-III" evidence="3">
    <location>
        <begin position="251"/>
        <end position="340"/>
    </location>
</feature>
<evidence type="ECO:0000256" key="1">
    <source>
        <dbReference type="SAM" id="MobiDB-lite"/>
    </source>
</evidence>
<dbReference type="SUPFAM" id="SSF49899">
    <property type="entry name" value="Concanavalin A-like lectins/glucanases"/>
    <property type="match status" value="1"/>
</dbReference>
<feature type="signal peptide" evidence="2">
    <location>
        <begin position="1"/>
        <end position="27"/>
    </location>
</feature>
<dbReference type="EMBL" id="VBOY01000023">
    <property type="protein sequence ID" value="TMQ67918.1"/>
    <property type="molecule type" value="Genomic_DNA"/>
</dbReference>
<evidence type="ECO:0000313" key="4">
    <source>
        <dbReference type="EMBL" id="TMQ67918.1"/>
    </source>
</evidence>
<evidence type="ECO:0000313" key="5">
    <source>
        <dbReference type="Proteomes" id="UP000316609"/>
    </source>
</evidence>
<dbReference type="InterPro" id="IPR013320">
    <property type="entry name" value="ConA-like_dom_sf"/>
</dbReference>
<dbReference type="SUPFAM" id="SSF49265">
    <property type="entry name" value="Fibronectin type III"/>
    <property type="match status" value="1"/>
</dbReference>
<dbReference type="InterPro" id="IPR003961">
    <property type="entry name" value="FN3_dom"/>
</dbReference>
<dbReference type="PROSITE" id="PS50853">
    <property type="entry name" value="FN3"/>
    <property type="match status" value="1"/>
</dbReference>
<dbReference type="InterPro" id="IPR013783">
    <property type="entry name" value="Ig-like_fold"/>
</dbReference>
<accession>A0A538TWE8</accession>
<evidence type="ECO:0000256" key="2">
    <source>
        <dbReference type="SAM" id="SignalP"/>
    </source>
</evidence>
<protein>
    <submittedName>
        <fullName evidence="4">LamG domain-containing protein</fullName>
    </submittedName>
</protein>
<feature type="chain" id="PRO_5021918977" evidence="2">
    <location>
        <begin position="28"/>
        <end position="459"/>
    </location>
</feature>
<gene>
    <name evidence="4" type="ORF">E6K78_03130</name>
</gene>